<organism evidence="2 3">
    <name type="scientific">Sinorhizobium sojae CCBAU 05684</name>
    <dbReference type="NCBI Taxonomy" id="716928"/>
    <lineage>
        <taxon>Bacteria</taxon>
        <taxon>Pseudomonadati</taxon>
        <taxon>Pseudomonadota</taxon>
        <taxon>Alphaproteobacteria</taxon>
        <taxon>Hyphomicrobiales</taxon>
        <taxon>Rhizobiaceae</taxon>
        <taxon>Sinorhizobium/Ensifer group</taxon>
        <taxon>Sinorhizobium</taxon>
    </lineage>
</organism>
<evidence type="ECO:0000256" key="1">
    <source>
        <dbReference type="SAM" id="MobiDB-lite"/>
    </source>
</evidence>
<gene>
    <name evidence="2" type="ORF">SJ05684_b59490</name>
</gene>
<protein>
    <submittedName>
        <fullName evidence="2">Uncharacterized protein</fullName>
    </submittedName>
</protein>
<keyword evidence="3" id="KW-1185">Reference proteome</keyword>
<evidence type="ECO:0000313" key="2">
    <source>
        <dbReference type="EMBL" id="ASY66931.1"/>
    </source>
</evidence>
<dbReference type="EMBL" id="CP023068">
    <property type="protein sequence ID" value="ASY66931.1"/>
    <property type="molecule type" value="Genomic_DNA"/>
</dbReference>
<dbReference type="KEGG" id="esj:SJ05684_b59490"/>
<name>A0A249PLZ1_9HYPH</name>
<dbReference type="eggNOG" id="ENOG502ZS2C">
    <property type="taxonomic scope" value="Bacteria"/>
</dbReference>
<accession>A0A249PLZ1</accession>
<proteinExistence type="predicted"/>
<sequence length="98" mass="10393">MPTASAAMHGVWANPDVIQSDDHHEMATAEHAQGGHHSSPDDSQKLVKTDCCKGFCVSMAIVAVVDTVGGPRVASIRKFADDARAKGELPPLHRPPNI</sequence>
<dbReference type="AlphaFoldDB" id="A0A249PLZ1"/>
<dbReference type="Proteomes" id="UP000217211">
    <property type="component" value="Plasmid pSJ05684b"/>
</dbReference>
<keyword evidence="2" id="KW-0614">Plasmid</keyword>
<feature type="region of interest" description="Disordered" evidence="1">
    <location>
        <begin position="1"/>
        <end position="44"/>
    </location>
</feature>
<evidence type="ECO:0000313" key="3">
    <source>
        <dbReference type="Proteomes" id="UP000217211"/>
    </source>
</evidence>
<reference evidence="2 3" key="1">
    <citation type="submission" date="2017-08" db="EMBL/GenBank/DDBJ databases">
        <title>Multipartite genome sequences of Sinorhizobium species nodulating soybeans.</title>
        <authorList>
            <person name="Tian C.F."/>
        </authorList>
    </citation>
    <scope>NUCLEOTIDE SEQUENCE [LARGE SCALE GENOMIC DNA]</scope>
    <source>
        <strain evidence="2 3">CCBAU 05684</strain>
        <plasmid evidence="3">psj05684b</plasmid>
    </source>
</reference>
<geneLocation type="plasmid" evidence="3">
    <name>psj05684b</name>
</geneLocation>